<organism evidence="3 4">
    <name type="scientific">Microlunatus sagamiharensis</name>
    <dbReference type="NCBI Taxonomy" id="546874"/>
    <lineage>
        <taxon>Bacteria</taxon>
        <taxon>Bacillati</taxon>
        <taxon>Actinomycetota</taxon>
        <taxon>Actinomycetes</taxon>
        <taxon>Propionibacteriales</taxon>
        <taxon>Propionibacteriaceae</taxon>
        <taxon>Microlunatus</taxon>
    </lineage>
</organism>
<dbReference type="STRING" id="546874.SAMN04488544_3222"/>
<name>A0A1H2N3W4_9ACTN</name>
<dbReference type="PANTHER" id="PTHR12526:SF630">
    <property type="entry name" value="GLYCOSYLTRANSFERASE"/>
    <property type="match status" value="1"/>
</dbReference>
<evidence type="ECO:0000256" key="1">
    <source>
        <dbReference type="ARBA" id="ARBA00022679"/>
    </source>
</evidence>
<sequence length="600" mass="67186">MVGPLGSRLPAPLVGLVAVRSRYAAAVLRSRARETIRRARRVWDAASTASTPRPAPAAVKAVPAKAPDVPPRFDPLPDLRPLPPAKYVFVTGAIPRNFGGRTASILRKCRLLKELGGVDSIIVTLNYSSEVGDIAADLRRRGLLVDGVEIVNLHDYFDQQSTAVAEPVRHEVAEPGMDLVRDPDQEVYRYFENGVYRLYKRFDHEGRLIVRDWFNENRGRTRRDEFDDNGVVRRTTYMDLHLNKPRQEIYYRADGTPYMNKWLKVDPASPFGIVERITMLDERGAPYEVLGSNVALIQSYLDRLIGDDHAFLSVESRRSDGETLTYVRPNVKHVYVLHNPHIAPPFDDLTAVRPSYKPMLDRHDAHGAVVFLTNAQRADAEAVYGEQDHFAVIPHPVAPVPQVPFEQRDPRLVVMLARLDPQKRVPHAIAAFAHVVKALPDARLEIYGQGPEEAALQALIDELGLRGNVRLAGYTKNPAEVYERASCSLLTSRFEGFGLVLLESLSHGCPVVSYDVKYGPSDIVADGVNGFLVGSAMQQQMARRVVEILTDEPLRRRLSEDAAQLRTEFSEETFVARWSELFHRLDAEGWGDDERGVDAG</sequence>
<evidence type="ECO:0000259" key="2">
    <source>
        <dbReference type="Pfam" id="PF00534"/>
    </source>
</evidence>
<evidence type="ECO:0000313" key="3">
    <source>
        <dbReference type="EMBL" id="SDU99841.1"/>
    </source>
</evidence>
<gene>
    <name evidence="3" type="ORF">SAMN04488544_3222</name>
</gene>
<dbReference type="EMBL" id="LT629799">
    <property type="protein sequence ID" value="SDU99841.1"/>
    <property type="molecule type" value="Genomic_DNA"/>
</dbReference>
<evidence type="ECO:0000313" key="4">
    <source>
        <dbReference type="Proteomes" id="UP000198825"/>
    </source>
</evidence>
<protein>
    <submittedName>
        <fullName evidence="3">Poly(Glycerol-phosphate) alpha-glucosyltransferase</fullName>
    </submittedName>
</protein>
<feature type="domain" description="Glycosyl transferase family 1" evidence="2">
    <location>
        <begin position="406"/>
        <end position="563"/>
    </location>
</feature>
<dbReference type="Gene3D" id="3.40.50.2000">
    <property type="entry name" value="Glycogen Phosphorylase B"/>
    <property type="match status" value="3"/>
</dbReference>
<reference evidence="4" key="1">
    <citation type="submission" date="2016-10" db="EMBL/GenBank/DDBJ databases">
        <authorList>
            <person name="Varghese N."/>
            <person name="Submissions S."/>
        </authorList>
    </citation>
    <scope>NUCLEOTIDE SEQUENCE [LARGE SCALE GENOMIC DNA]</scope>
    <source>
        <strain evidence="4">DSM 21743</strain>
    </source>
</reference>
<dbReference type="GO" id="GO:0016757">
    <property type="term" value="F:glycosyltransferase activity"/>
    <property type="evidence" value="ECO:0007669"/>
    <property type="project" value="InterPro"/>
</dbReference>
<dbReference type="SUPFAM" id="SSF53756">
    <property type="entry name" value="UDP-Glycosyltransferase/glycogen phosphorylase"/>
    <property type="match status" value="1"/>
</dbReference>
<proteinExistence type="predicted"/>
<dbReference type="PANTHER" id="PTHR12526">
    <property type="entry name" value="GLYCOSYLTRANSFERASE"/>
    <property type="match status" value="1"/>
</dbReference>
<keyword evidence="4" id="KW-1185">Reference proteome</keyword>
<dbReference type="InterPro" id="IPR001296">
    <property type="entry name" value="Glyco_trans_1"/>
</dbReference>
<dbReference type="Proteomes" id="UP000198825">
    <property type="component" value="Chromosome I"/>
</dbReference>
<keyword evidence="1 3" id="KW-0808">Transferase</keyword>
<dbReference type="Pfam" id="PF00534">
    <property type="entry name" value="Glycos_transf_1"/>
    <property type="match status" value="1"/>
</dbReference>
<accession>A0A1H2N3W4</accession>
<dbReference type="AlphaFoldDB" id="A0A1H2N3W4"/>